<protein>
    <submittedName>
        <fullName evidence="1">Uncharacterized protein</fullName>
    </submittedName>
</protein>
<keyword evidence="2" id="KW-1185">Reference proteome</keyword>
<reference evidence="1" key="1">
    <citation type="journal article" date="2019" name="bioRxiv">
        <title>The Genome of the Zebra Mussel, Dreissena polymorpha: A Resource for Invasive Species Research.</title>
        <authorList>
            <person name="McCartney M.A."/>
            <person name="Auch B."/>
            <person name="Kono T."/>
            <person name="Mallez S."/>
            <person name="Zhang Y."/>
            <person name="Obille A."/>
            <person name="Becker A."/>
            <person name="Abrahante J.E."/>
            <person name="Garbe J."/>
            <person name="Badalamenti J.P."/>
            <person name="Herman A."/>
            <person name="Mangelson H."/>
            <person name="Liachko I."/>
            <person name="Sullivan S."/>
            <person name="Sone E.D."/>
            <person name="Koren S."/>
            <person name="Silverstein K.A.T."/>
            <person name="Beckman K.B."/>
            <person name="Gohl D.M."/>
        </authorList>
    </citation>
    <scope>NUCLEOTIDE SEQUENCE</scope>
    <source>
        <strain evidence="1">Duluth1</strain>
        <tissue evidence="1">Whole animal</tissue>
    </source>
</reference>
<dbReference type="EMBL" id="JAIWYP010000002">
    <property type="protein sequence ID" value="KAH3876057.1"/>
    <property type="molecule type" value="Genomic_DNA"/>
</dbReference>
<sequence length="72" mass="8214">MAQWGDASLREELETLKRENEALVAKCEPLTLDKELQLLERDKSELAFLPLSKKKGRLSLHQSHGILEKTSL</sequence>
<dbReference type="AlphaFoldDB" id="A0A9D4MIQ7"/>
<organism evidence="1 2">
    <name type="scientific">Dreissena polymorpha</name>
    <name type="common">Zebra mussel</name>
    <name type="synonym">Mytilus polymorpha</name>
    <dbReference type="NCBI Taxonomy" id="45954"/>
    <lineage>
        <taxon>Eukaryota</taxon>
        <taxon>Metazoa</taxon>
        <taxon>Spiralia</taxon>
        <taxon>Lophotrochozoa</taxon>
        <taxon>Mollusca</taxon>
        <taxon>Bivalvia</taxon>
        <taxon>Autobranchia</taxon>
        <taxon>Heteroconchia</taxon>
        <taxon>Euheterodonta</taxon>
        <taxon>Imparidentia</taxon>
        <taxon>Neoheterodontei</taxon>
        <taxon>Myida</taxon>
        <taxon>Dreissenoidea</taxon>
        <taxon>Dreissenidae</taxon>
        <taxon>Dreissena</taxon>
    </lineage>
</organism>
<proteinExistence type="predicted"/>
<evidence type="ECO:0000313" key="1">
    <source>
        <dbReference type="EMBL" id="KAH3876057.1"/>
    </source>
</evidence>
<name>A0A9D4MIQ7_DREPO</name>
<gene>
    <name evidence="1" type="ORF">DPMN_039337</name>
</gene>
<reference evidence="1" key="2">
    <citation type="submission" date="2020-11" db="EMBL/GenBank/DDBJ databases">
        <authorList>
            <person name="McCartney M.A."/>
            <person name="Auch B."/>
            <person name="Kono T."/>
            <person name="Mallez S."/>
            <person name="Becker A."/>
            <person name="Gohl D.M."/>
            <person name="Silverstein K.A.T."/>
            <person name="Koren S."/>
            <person name="Bechman K.B."/>
            <person name="Herman A."/>
            <person name="Abrahante J.E."/>
            <person name="Garbe J."/>
        </authorList>
    </citation>
    <scope>NUCLEOTIDE SEQUENCE</scope>
    <source>
        <strain evidence="1">Duluth1</strain>
        <tissue evidence="1">Whole animal</tissue>
    </source>
</reference>
<accession>A0A9D4MIQ7</accession>
<evidence type="ECO:0000313" key="2">
    <source>
        <dbReference type="Proteomes" id="UP000828390"/>
    </source>
</evidence>
<comment type="caution">
    <text evidence="1">The sequence shown here is derived from an EMBL/GenBank/DDBJ whole genome shotgun (WGS) entry which is preliminary data.</text>
</comment>
<dbReference type="Proteomes" id="UP000828390">
    <property type="component" value="Unassembled WGS sequence"/>
</dbReference>